<dbReference type="OrthoDB" id="1724672at2759"/>
<dbReference type="RefSeq" id="XP_002672186.1">
    <property type="nucleotide sequence ID" value="XM_002672140.1"/>
</dbReference>
<dbReference type="GeneID" id="8854105"/>
<dbReference type="Gene3D" id="3.30.1180.20">
    <property type="entry name" value="Dihydroxyacetone kinase, domain 2"/>
    <property type="match status" value="1"/>
</dbReference>
<dbReference type="Gene3D" id="1.25.40.340">
    <property type="match status" value="1"/>
</dbReference>
<evidence type="ECO:0000313" key="8">
    <source>
        <dbReference type="Proteomes" id="UP000006671"/>
    </source>
</evidence>
<dbReference type="GO" id="GO:0004371">
    <property type="term" value="F:glycerone kinase activity"/>
    <property type="evidence" value="ECO:0007669"/>
    <property type="project" value="InterPro"/>
</dbReference>
<evidence type="ECO:0000256" key="1">
    <source>
        <dbReference type="ARBA" id="ARBA00022679"/>
    </source>
</evidence>
<sequence>MLTAAVLGAVFTSPSVLQIFKAITAVTSRRRVDEEGKGCLLIVKNYTGDILNFRLAREMAIQDGYNVEMIIVGDDVTHQRGVAGTVFIHKLCGAMAERGDSLSEIFEFMKSKLKITSEQVLNNGNESFIRSIGIGLNSISMPGNSEPLYELSDSDPVYELGLGIHGEKGVCRLTFSPTNPVTEISNTMIEHLLPKEFSAENLKFALMINNLGSTTLLEMYNIARVVITLLENQNISIERVYVGTFMTALNMHGFSLSLLNLAQNSEQLLELLDTPTESMFWPTSLNLSKKSNNSSRTSHSTGGIKLSPQIGITATTKSIISTEENSQVEKFLSLTGVVCDFILTRIKEYNSLDSEVGDGDCGSAIERACESIQQHILKKQDLKMTLAELVYQIGICVQNSGGSSGAIISMFFLRYSKSLKTNSFDHKKAFIEGVHGMMELGDSKKGDRTMLDTLIPVSEYLQEQEESIDVETIVKVANEGMDSTKSMLAKRGRSRYLGDRVLGFLDPGALCMFDIVKIWSLWMLDKSRVANSSDFFREVSDPRVFFATVNITSCTI</sequence>
<dbReference type="GO" id="GO:0005524">
    <property type="term" value="F:ATP binding"/>
    <property type="evidence" value="ECO:0007669"/>
    <property type="project" value="UniProtKB-KW"/>
</dbReference>
<dbReference type="SMART" id="SM01120">
    <property type="entry name" value="Dak2"/>
    <property type="match status" value="1"/>
</dbReference>
<dbReference type="AlphaFoldDB" id="D2VUG3"/>
<evidence type="ECO:0000256" key="2">
    <source>
        <dbReference type="ARBA" id="ARBA00022741"/>
    </source>
</evidence>
<evidence type="ECO:0000256" key="3">
    <source>
        <dbReference type="ARBA" id="ARBA00022777"/>
    </source>
</evidence>
<organism evidence="8">
    <name type="scientific">Naegleria gruberi</name>
    <name type="common">Amoeba</name>
    <dbReference type="NCBI Taxonomy" id="5762"/>
    <lineage>
        <taxon>Eukaryota</taxon>
        <taxon>Discoba</taxon>
        <taxon>Heterolobosea</taxon>
        <taxon>Tetramitia</taxon>
        <taxon>Eutetramitia</taxon>
        <taxon>Vahlkampfiidae</taxon>
        <taxon>Naegleria</taxon>
    </lineage>
</organism>
<dbReference type="GO" id="GO:0005829">
    <property type="term" value="C:cytosol"/>
    <property type="evidence" value="ECO:0007669"/>
    <property type="project" value="TreeGrafter"/>
</dbReference>
<keyword evidence="1" id="KW-0808">Transferase</keyword>
<feature type="domain" description="DhaL" evidence="5">
    <location>
        <begin position="329"/>
        <end position="521"/>
    </location>
</feature>
<dbReference type="KEGG" id="ngr:NAEGRDRAFT_72653"/>
<dbReference type="InterPro" id="IPR004006">
    <property type="entry name" value="DhaK_dom"/>
</dbReference>
<dbReference type="InterPro" id="IPR004007">
    <property type="entry name" value="DhaL_dom"/>
</dbReference>
<keyword evidence="8" id="KW-1185">Reference proteome</keyword>
<reference evidence="7 8" key="1">
    <citation type="journal article" date="2010" name="Cell">
        <title>The genome of Naegleria gruberi illuminates early eukaryotic versatility.</title>
        <authorList>
            <person name="Fritz-Laylin L.K."/>
            <person name="Prochnik S.E."/>
            <person name="Ginger M.L."/>
            <person name="Dacks J.B."/>
            <person name="Carpenter M.L."/>
            <person name="Field M.C."/>
            <person name="Kuo A."/>
            <person name="Paredez A."/>
            <person name="Chapman J."/>
            <person name="Pham J."/>
            <person name="Shu S."/>
            <person name="Neupane R."/>
            <person name="Cipriano M."/>
            <person name="Mancuso J."/>
            <person name="Tu H."/>
            <person name="Salamov A."/>
            <person name="Lindquist E."/>
            <person name="Shapiro H."/>
            <person name="Lucas S."/>
            <person name="Grigoriev I.V."/>
            <person name="Cande W.Z."/>
            <person name="Fulton C."/>
            <person name="Rokhsar D.S."/>
            <person name="Dawson S.C."/>
        </authorList>
    </citation>
    <scope>NUCLEOTIDE SEQUENCE [LARGE SCALE GENOMIC DNA]</scope>
    <source>
        <strain evidence="7 8">NEG-M</strain>
    </source>
</reference>
<dbReference type="PANTHER" id="PTHR28629:SF4">
    <property type="entry name" value="TRIOKINASE_FMN CYCLASE"/>
    <property type="match status" value="1"/>
</dbReference>
<gene>
    <name evidence="7" type="ORF">NAEGRDRAFT_72653</name>
</gene>
<dbReference type="GO" id="GO:0019563">
    <property type="term" value="P:glycerol catabolic process"/>
    <property type="evidence" value="ECO:0007669"/>
    <property type="project" value="TreeGrafter"/>
</dbReference>
<dbReference type="SUPFAM" id="SSF101473">
    <property type="entry name" value="DhaL-like"/>
    <property type="match status" value="1"/>
</dbReference>
<dbReference type="PANTHER" id="PTHR28629">
    <property type="entry name" value="TRIOKINASE/FMN CYCLASE"/>
    <property type="match status" value="1"/>
</dbReference>
<dbReference type="Proteomes" id="UP000006671">
    <property type="component" value="Unassembled WGS sequence"/>
</dbReference>
<dbReference type="InParanoid" id="D2VUG3"/>
<dbReference type="PROSITE" id="PS51480">
    <property type="entry name" value="DHAL"/>
    <property type="match status" value="1"/>
</dbReference>
<dbReference type="VEuPathDB" id="AmoebaDB:NAEGRDRAFT_72653"/>
<keyword evidence="2" id="KW-0547">Nucleotide-binding</keyword>
<evidence type="ECO:0000259" key="6">
    <source>
        <dbReference type="PROSITE" id="PS51481"/>
    </source>
</evidence>
<dbReference type="PROSITE" id="PS51481">
    <property type="entry name" value="DHAK"/>
    <property type="match status" value="1"/>
</dbReference>
<dbReference type="Pfam" id="PF02733">
    <property type="entry name" value="Dak1"/>
    <property type="match status" value="1"/>
</dbReference>
<feature type="domain" description="DhaK" evidence="6">
    <location>
        <begin position="1"/>
        <end position="281"/>
    </location>
</feature>
<dbReference type="Pfam" id="PF02734">
    <property type="entry name" value="Dak2"/>
    <property type="match status" value="1"/>
</dbReference>
<keyword evidence="4" id="KW-0067">ATP-binding</keyword>
<dbReference type="Gene3D" id="3.40.50.10440">
    <property type="entry name" value="Dihydroxyacetone kinase, domain 1"/>
    <property type="match status" value="1"/>
</dbReference>
<dbReference type="eggNOG" id="KOG2426">
    <property type="taxonomic scope" value="Eukaryota"/>
</dbReference>
<dbReference type="InterPro" id="IPR036117">
    <property type="entry name" value="DhaL_dom_sf"/>
</dbReference>
<name>D2VUG3_NAEGR</name>
<dbReference type="FunFam" id="1.25.40.340:FF:000002">
    <property type="entry name" value="Dihydroxyacetone kinase, L subunit"/>
    <property type="match status" value="1"/>
</dbReference>
<dbReference type="SUPFAM" id="SSF82549">
    <property type="entry name" value="DAK1/DegV-like"/>
    <property type="match status" value="1"/>
</dbReference>
<dbReference type="InterPro" id="IPR050861">
    <property type="entry name" value="Dihydroxyacetone_Kinase"/>
</dbReference>
<evidence type="ECO:0000259" key="5">
    <source>
        <dbReference type="PROSITE" id="PS51480"/>
    </source>
</evidence>
<protein>
    <submittedName>
        <fullName evidence="7">Predicted protein</fullName>
    </submittedName>
</protein>
<proteinExistence type="predicted"/>
<keyword evidence="3" id="KW-0418">Kinase</keyword>
<dbReference type="EMBL" id="GG738899">
    <property type="protein sequence ID" value="EFC39442.1"/>
    <property type="molecule type" value="Genomic_DNA"/>
</dbReference>
<evidence type="ECO:0000313" key="7">
    <source>
        <dbReference type="EMBL" id="EFC39442.1"/>
    </source>
</evidence>
<evidence type="ECO:0000256" key="4">
    <source>
        <dbReference type="ARBA" id="ARBA00022840"/>
    </source>
</evidence>
<dbReference type="STRING" id="5762.D2VUG3"/>
<accession>D2VUG3</accession>
<dbReference type="OMA" id="ALNMNGF"/>
<dbReference type="FunCoup" id="D2VUG3">
    <property type="interactions" value="363"/>
</dbReference>